<name>A0AAE8SWX5_9PEZI</name>
<gene>
    <name evidence="2" type="ORF">DNG_06777</name>
</gene>
<proteinExistence type="predicted"/>
<evidence type="ECO:0000313" key="3">
    <source>
        <dbReference type="Proteomes" id="UP001187682"/>
    </source>
</evidence>
<comment type="caution">
    <text evidence="2">The sequence shown here is derived from an EMBL/GenBank/DDBJ whole genome shotgun (WGS) entry which is preliminary data.</text>
</comment>
<dbReference type="EMBL" id="ONZQ02000009">
    <property type="protein sequence ID" value="SPO04094.1"/>
    <property type="molecule type" value="Genomic_DNA"/>
</dbReference>
<dbReference type="AlphaFoldDB" id="A0AAE8SWX5"/>
<reference evidence="2" key="1">
    <citation type="submission" date="2018-03" db="EMBL/GenBank/DDBJ databases">
        <authorList>
            <person name="Guldener U."/>
        </authorList>
    </citation>
    <scope>NUCLEOTIDE SEQUENCE</scope>
</reference>
<accession>A0AAE8SWX5</accession>
<dbReference type="SUPFAM" id="SSF54909">
    <property type="entry name" value="Dimeric alpha+beta barrel"/>
    <property type="match status" value="1"/>
</dbReference>
<evidence type="ECO:0000256" key="1">
    <source>
        <dbReference type="SAM" id="MobiDB-lite"/>
    </source>
</evidence>
<dbReference type="PANTHER" id="PTHR36986:SF1">
    <property type="entry name" value="UPF0643 PROTEIN PB2B2.08"/>
    <property type="match status" value="1"/>
</dbReference>
<dbReference type="InterPro" id="IPR011008">
    <property type="entry name" value="Dimeric_a/b-barrel"/>
</dbReference>
<keyword evidence="3" id="KW-1185">Reference proteome</keyword>
<protein>
    <submittedName>
        <fullName evidence="2">Uncharacterized protein</fullName>
    </submittedName>
</protein>
<dbReference type="Proteomes" id="UP001187682">
    <property type="component" value="Unassembled WGS sequence"/>
</dbReference>
<evidence type="ECO:0000313" key="2">
    <source>
        <dbReference type="EMBL" id="SPO04094.1"/>
    </source>
</evidence>
<organism evidence="2 3">
    <name type="scientific">Cephalotrichum gorgonifer</name>
    <dbReference type="NCBI Taxonomy" id="2041049"/>
    <lineage>
        <taxon>Eukaryota</taxon>
        <taxon>Fungi</taxon>
        <taxon>Dikarya</taxon>
        <taxon>Ascomycota</taxon>
        <taxon>Pezizomycotina</taxon>
        <taxon>Sordariomycetes</taxon>
        <taxon>Hypocreomycetidae</taxon>
        <taxon>Microascales</taxon>
        <taxon>Microascaceae</taxon>
        <taxon>Cephalotrichum</taxon>
    </lineage>
</organism>
<dbReference type="PANTHER" id="PTHR36986">
    <property type="entry name" value="UPF0643 PROTEIN PB2B2.08"/>
    <property type="match status" value="1"/>
</dbReference>
<sequence>MGLFYSNEPSTDSTRATTPESPDLIITSPYTEPEHQLDLTTLDTENALLARALQHMQCVREDYATAPYVRSFNWDEVMGKLQELAGEAGGFRETTFFVVAFRSTVPPTTEYADLGVLDKVAHEEAVACGGFLKYWFGTPDGNGRNLATCVWRAREDAVKAGHTPGHKKAMRATAAMYSEWGIDRHRLVVGEGAKRWEFVDWRDEDDERVWGL</sequence>
<feature type="compositionally biased region" description="Polar residues" evidence="1">
    <location>
        <begin position="7"/>
        <end position="20"/>
    </location>
</feature>
<feature type="region of interest" description="Disordered" evidence="1">
    <location>
        <begin position="1"/>
        <end position="30"/>
    </location>
</feature>